<dbReference type="Gene3D" id="1.10.10.10">
    <property type="entry name" value="Winged helix-like DNA-binding domain superfamily/Winged helix DNA-binding domain"/>
    <property type="match status" value="1"/>
</dbReference>
<dbReference type="PANTHER" id="PTHR30118">
    <property type="entry name" value="HTH-TYPE TRANSCRIPTIONAL REGULATOR LEUO-RELATED"/>
    <property type="match status" value="1"/>
</dbReference>
<dbReference type="Pfam" id="PF00126">
    <property type="entry name" value="HTH_1"/>
    <property type="match status" value="1"/>
</dbReference>
<evidence type="ECO:0000259" key="5">
    <source>
        <dbReference type="PROSITE" id="PS50931"/>
    </source>
</evidence>
<dbReference type="InterPro" id="IPR005119">
    <property type="entry name" value="LysR_subst-bd"/>
</dbReference>
<keyword evidence="4" id="KW-0804">Transcription</keyword>
<dbReference type="GO" id="GO:0003677">
    <property type="term" value="F:DNA binding"/>
    <property type="evidence" value="ECO:0007669"/>
    <property type="project" value="UniProtKB-KW"/>
</dbReference>
<dbReference type="InterPro" id="IPR000847">
    <property type="entry name" value="LysR_HTH_N"/>
</dbReference>
<dbReference type="GO" id="GO:0003700">
    <property type="term" value="F:DNA-binding transcription factor activity"/>
    <property type="evidence" value="ECO:0007669"/>
    <property type="project" value="InterPro"/>
</dbReference>
<dbReference type="RefSeq" id="WP_179590384.1">
    <property type="nucleotide sequence ID" value="NZ_JACBYR010000003.1"/>
</dbReference>
<accession>A0A7Y9LQC5</accession>
<protein>
    <submittedName>
        <fullName evidence="6">DNA-binding transcriptional LysR family regulator</fullName>
    </submittedName>
</protein>
<name>A0A7Y9LQC5_9BURK</name>
<organism evidence="6 7">
    <name type="scientific">Pigmentiphaga litoralis</name>
    <dbReference type="NCBI Taxonomy" id="516702"/>
    <lineage>
        <taxon>Bacteria</taxon>
        <taxon>Pseudomonadati</taxon>
        <taxon>Pseudomonadota</taxon>
        <taxon>Betaproteobacteria</taxon>
        <taxon>Burkholderiales</taxon>
        <taxon>Alcaligenaceae</taxon>
        <taxon>Pigmentiphaga</taxon>
    </lineage>
</organism>
<keyword evidence="7" id="KW-1185">Reference proteome</keyword>
<dbReference type="AlphaFoldDB" id="A0A7Y9LQC5"/>
<feature type="domain" description="HTH lysR-type" evidence="5">
    <location>
        <begin position="8"/>
        <end position="65"/>
    </location>
</feature>
<evidence type="ECO:0000256" key="2">
    <source>
        <dbReference type="ARBA" id="ARBA00023015"/>
    </source>
</evidence>
<proteinExistence type="inferred from homology"/>
<dbReference type="Pfam" id="PF03466">
    <property type="entry name" value="LysR_substrate"/>
    <property type="match status" value="1"/>
</dbReference>
<evidence type="ECO:0000256" key="1">
    <source>
        <dbReference type="ARBA" id="ARBA00009437"/>
    </source>
</evidence>
<comment type="similarity">
    <text evidence="1">Belongs to the LysR transcriptional regulatory family.</text>
</comment>
<dbReference type="Gene3D" id="3.40.190.10">
    <property type="entry name" value="Periplasmic binding protein-like II"/>
    <property type="match status" value="2"/>
</dbReference>
<dbReference type="SUPFAM" id="SSF53850">
    <property type="entry name" value="Periplasmic binding protein-like II"/>
    <property type="match status" value="1"/>
</dbReference>
<evidence type="ECO:0000313" key="7">
    <source>
        <dbReference type="Proteomes" id="UP000542125"/>
    </source>
</evidence>
<reference evidence="6 7" key="1">
    <citation type="submission" date="2020-07" db="EMBL/GenBank/DDBJ databases">
        <title>Genomic Encyclopedia of Type Strains, Phase IV (KMG-V): Genome sequencing to study the core and pangenomes of soil and plant-associated prokaryotes.</title>
        <authorList>
            <person name="Whitman W."/>
        </authorList>
    </citation>
    <scope>NUCLEOTIDE SEQUENCE [LARGE SCALE GENOMIC DNA]</scope>
    <source>
        <strain evidence="6 7">SAS40</strain>
    </source>
</reference>
<dbReference type="InterPro" id="IPR050389">
    <property type="entry name" value="LysR-type_TF"/>
</dbReference>
<comment type="caution">
    <text evidence="6">The sequence shown here is derived from an EMBL/GenBank/DDBJ whole genome shotgun (WGS) entry which is preliminary data.</text>
</comment>
<evidence type="ECO:0000256" key="3">
    <source>
        <dbReference type="ARBA" id="ARBA00023125"/>
    </source>
</evidence>
<dbReference type="InterPro" id="IPR036390">
    <property type="entry name" value="WH_DNA-bd_sf"/>
</dbReference>
<keyword evidence="2" id="KW-0805">Transcription regulation</keyword>
<keyword evidence="3 6" id="KW-0238">DNA-binding</keyword>
<sequence>MRADLQSLDIHHLTVLSLLLQHCSVTKVAEKTGQAQPAISRMLVRLRKVTGDPLLVRSGIRMVLTERAVAMREPLQEILAQVARIEVGTNFAPDLSDKEFRIACADCIPTLLLPQIIARLTSAGRRIRAKLRLIDPAFDVARALEEGELDLVINNSPNPREDLRIGRLYTDEVVCMMRSGHPLAGEARLSLARYLNMQHLAPQPSSLREMGPVDGELAKVGYRRVISATVPEFNLAPYVLLSTDLVFTTGRVFAEHYAKLLPVTIVPAPREFPPMRFYQLWHERNHASDSNRWLRQQVSDAVRELVVDPHHGDRGMLTPVVAAEA</sequence>
<dbReference type="PANTHER" id="PTHR30118:SF15">
    <property type="entry name" value="TRANSCRIPTIONAL REGULATORY PROTEIN"/>
    <property type="match status" value="1"/>
</dbReference>
<evidence type="ECO:0000313" key="6">
    <source>
        <dbReference type="EMBL" id="NYE85888.1"/>
    </source>
</evidence>
<dbReference type="SUPFAM" id="SSF46785">
    <property type="entry name" value="Winged helix' DNA-binding domain"/>
    <property type="match status" value="1"/>
</dbReference>
<gene>
    <name evidence="6" type="ORF">FHW18_005207</name>
</gene>
<evidence type="ECO:0000256" key="4">
    <source>
        <dbReference type="ARBA" id="ARBA00023163"/>
    </source>
</evidence>
<dbReference type="InterPro" id="IPR036388">
    <property type="entry name" value="WH-like_DNA-bd_sf"/>
</dbReference>
<dbReference type="EMBL" id="JACBYR010000003">
    <property type="protein sequence ID" value="NYE85888.1"/>
    <property type="molecule type" value="Genomic_DNA"/>
</dbReference>
<dbReference type="Proteomes" id="UP000542125">
    <property type="component" value="Unassembled WGS sequence"/>
</dbReference>
<dbReference type="PROSITE" id="PS50931">
    <property type="entry name" value="HTH_LYSR"/>
    <property type="match status" value="1"/>
</dbReference>